<organism evidence="12 13">
    <name type="scientific">Zingiber officinale</name>
    <name type="common">Ginger</name>
    <name type="synonym">Amomum zingiber</name>
    <dbReference type="NCBI Taxonomy" id="94328"/>
    <lineage>
        <taxon>Eukaryota</taxon>
        <taxon>Viridiplantae</taxon>
        <taxon>Streptophyta</taxon>
        <taxon>Embryophyta</taxon>
        <taxon>Tracheophyta</taxon>
        <taxon>Spermatophyta</taxon>
        <taxon>Magnoliopsida</taxon>
        <taxon>Liliopsida</taxon>
        <taxon>Zingiberales</taxon>
        <taxon>Zingiberaceae</taxon>
        <taxon>Zingiber</taxon>
    </lineage>
</organism>
<feature type="domain" description="Dof-type" evidence="11">
    <location>
        <begin position="24"/>
        <end position="78"/>
    </location>
</feature>
<reference evidence="12 13" key="1">
    <citation type="submission" date="2020-08" db="EMBL/GenBank/DDBJ databases">
        <title>Plant Genome Project.</title>
        <authorList>
            <person name="Zhang R.-G."/>
        </authorList>
    </citation>
    <scope>NUCLEOTIDE SEQUENCE [LARGE SCALE GENOMIC DNA]</scope>
    <source>
        <tissue evidence="12">Rhizome</tissue>
    </source>
</reference>
<feature type="region of interest" description="Disordered" evidence="10">
    <location>
        <begin position="1"/>
        <end position="22"/>
    </location>
</feature>
<evidence type="ECO:0000256" key="8">
    <source>
        <dbReference type="PROSITE-ProRule" id="PRU00071"/>
    </source>
</evidence>
<dbReference type="GO" id="GO:0003700">
    <property type="term" value="F:DNA-binding transcription factor activity"/>
    <property type="evidence" value="ECO:0007669"/>
    <property type="project" value="UniProtKB-UniRule"/>
</dbReference>
<gene>
    <name evidence="12" type="ORF">ZIOFF_042454</name>
</gene>
<accession>A0A8J5KNS2</accession>
<evidence type="ECO:0000256" key="10">
    <source>
        <dbReference type="SAM" id="MobiDB-lite"/>
    </source>
</evidence>
<evidence type="ECO:0000313" key="13">
    <source>
        <dbReference type="Proteomes" id="UP000734854"/>
    </source>
</evidence>
<proteinExistence type="predicted"/>
<dbReference type="PROSITE" id="PS01361">
    <property type="entry name" value="ZF_DOF_1"/>
    <property type="match status" value="1"/>
</dbReference>
<evidence type="ECO:0000256" key="9">
    <source>
        <dbReference type="RuleBase" id="RU369094"/>
    </source>
</evidence>
<feature type="compositionally biased region" description="Pro residues" evidence="10">
    <location>
        <begin position="1"/>
        <end position="14"/>
    </location>
</feature>
<evidence type="ECO:0000256" key="5">
    <source>
        <dbReference type="ARBA" id="ARBA00023125"/>
    </source>
</evidence>
<evidence type="ECO:0000313" key="12">
    <source>
        <dbReference type="EMBL" id="KAG6494693.1"/>
    </source>
</evidence>
<evidence type="ECO:0000256" key="7">
    <source>
        <dbReference type="ARBA" id="ARBA00023242"/>
    </source>
</evidence>
<dbReference type="InterPro" id="IPR003851">
    <property type="entry name" value="Znf_Dof"/>
</dbReference>
<dbReference type="AlphaFoldDB" id="A0A8J5KNS2"/>
<dbReference type="GO" id="GO:0008270">
    <property type="term" value="F:zinc ion binding"/>
    <property type="evidence" value="ECO:0007669"/>
    <property type="project" value="UniProtKB-KW"/>
</dbReference>
<keyword evidence="13" id="KW-1185">Reference proteome</keyword>
<dbReference type="GO" id="GO:0003677">
    <property type="term" value="F:DNA binding"/>
    <property type="evidence" value="ECO:0007669"/>
    <property type="project" value="UniProtKB-UniRule"/>
</dbReference>
<sequence>MQGSPAPAPYPAAKPPFSEQEQNLRCPRCDSTDTKFCYYNNYNLSQPRHFCKSCRRYWTKGGALRNVPVGGGTRKSSKRSGFSSSSSAASNPKRSNPPKSSSELCGVPKAELISTIYPPLDPDRHLLDMPGSFSSLLASEGAFDGFLGSLSPLGPAVLPISSDAISSSIEFHGIELPNLFSGNSNNDDAETPAAEVFDRLDGDSGCWASGWTDLAINNPGKKKAVCEICGARQLTCQQLFIVCPLTSKHDPHSISPFRKQQSCGGLPTGHHEAAPYLAVPGPTS</sequence>
<comment type="caution">
    <text evidence="12">The sequence shown here is derived from an EMBL/GenBank/DDBJ whole genome shotgun (WGS) entry which is preliminary data.</text>
</comment>
<evidence type="ECO:0000256" key="1">
    <source>
        <dbReference type="ARBA" id="ARBA00022723"/>
    </source>
</evidence>
<keyword evidence="5 8" id="KW-0238">DNA-binding</keyword>
<dbReference type="PANTHER" id="PTHR31992:SF62">
    <property type="entry name" value="DOF ZINC FINGER PROTEIN DOF3.1"/>
    <property type="match status" value="1"/>
</dbReference>
<feature type="region of interest" description="Disordered" evidence="10">
    <location>
        <begin position="65"/>
        <end position="105"/>
    </location>
</feature>
<name>A0A8J5KNS2_ZINOF</name>
<dbReference type="GO" id="GO:0005634">
    <property type="term" value="C:nucleus"/>
    <property type="evidence" value="ECO:0007669"/>
    <property type="project" value="UniProtKB-SubCell"/>
</dbReference>
<dbReference type="PROSITE" id="PS50884">
    <property type="entry name" value="ZF_DOF_2"/>
    <property type="match status" value="1"/>
</dbReference>
<keyword evidence="1 9" id="KW-0479">Metal-binding</keyword>
<evidence type="ECO:0000256" key="2">
    <source>
        <dbReference type="ARBA" id="ARBA00022771"/>
    </source>
</evidence>
<comment type="function">
    <text evidence="9">Transcription factor that binds specifically to a 5'-AA[AG]G-3' consensus core sequence.</text>
</comment>
<protein>
    <recommendedName>
        <fullName evidence="9">Dof zinc finger protein</fullName>
    </recommendedName>
</protein>
<comment type="subcellular location">
    <subcellularLocation>
        <location evidence="8 9">Nucleus</location>
    </subcellularLocation>
</comment>
<evidence type="ECO:0000256" key="6">
    <source>
        <dbReference type="ARBA" id="ARBA00023163"/>
    </source>
</evidence>
<feature type="compositionally biased region" description="Low complexity" evidence="10">
    <location>
        <begin position="79"/>
        <end position="102"/>
    </location>
</feature>
<keyword evidence="3 9" id="KW-0862">Zinc</keyword>
<evidence type="ECO:0000259" key="11">
    <source>
        <dbReference type="PROSITE" id="PS50884"/>
    </source>
</evidence>
<keyword evidence="4 9" id="KW-0805">Transcription regulation</keyword>
<evidence type="ECO:0000256" key="3">
    <source>
        <dbReference type="ARBA" id="ARBA00022833"/>
    </source>
</evidence>
<dbReference type="Pfam" id="PF02701">
    <property type="entry name" value="Zn_ribbon_Dof"/>
    <property type="match status" value="1"/>
</dbReference>
<dbReference type="InterPro" id="IPR045174">
    <property type="entry name" value="Dof"/>
</dbReference>
<keyword evidence="7 8" id="KW-0539">Nucleus</keyword>
<evidence type="ECO:0000256" key="4">
    <source>
        <dbReference type="ARBA" id="ARBA00023015"/>
    </source>
</evidence>
<keyword evidence="6 9" id="KW-0804">Transcription</keyword>
<keyword evidence="2 8" id="KW-0863">Zinc-finger</keyword>
<dbReference type="Proteomes" id="UP000734854">
    <property type="component" value="Unassembled WGS sequence"/>
</dbReference>
<dbReference type="EMBL" id="JACMSC010000012">
    <property type="protein sequence ID" value="KAG6494693.1"/>
    <property type="molecule type" value="Genomic_DNA"/>
</dbReference>
<dbReference type="PANTHER" id="PTHR31992">
    <property type="entry name" value="DOF ZINC FINGER PROTEIN DOF1.4-RELATED"/>
    <property type="match status" value="1"/>
</dbReference>